<dbReference type="OMA" id="QCRFAVY"/>
<evidence type="ECO:0000256" key="2">
    <source>
        <dbReference type="ARBA" id="ARBA00023203"/>
    </source>
</evidence>
<dbReference type="STRING" id="69332.A0A388LQP1"/>
<evidence type="ECO:0000256" key="1">
    <source>
        <dbReference type="ARBA" id="ARBA00006844"/>
    </source>
</evidence>
<dbReference type="SUPFAM" id="SSF55753">
    <property type="entry name" value="Actin depolymerizing proteins"/>
    <property type="match status" value="1"/>
</dbReference>
<dbReference type="OrthoDB" id="10249245at2759"/>
<sequence length="139" mass="15842">MANASTGIGVNDCCKLRFLELKVKKTAPYIIFKIDEAKHEVTVDQIGASGESFEDFAKALPEGECRYAVYDYEFTNADNCKKTKIFFISWCPCTAKVKARMIYAASKERFRRELDGIQLELQATDASELDVELMREKVY</sequence>
<dbReference type="PANTHER" id="PTHR11913">
    <property type="entry name" value="COFILIN-RELATED"/>
    <property type="match status" value="1"/>
</dbReference>
<dbReference type="Pfam" id="PF00241">
    <property type="entry name" value="Cofilin_ADF"/>
    <property type="match status" value="1"/>
</dbReference>
<dbReference type="CDD" id="cd11286">
    <property type="entry name" value="ADF_cofilin_like"/>
    <property type="match status" value="1"/>
</dbReference>
<proteinExistence type="inferred from homology"/>
<reference evidence="4 5" key="1">
    <citation type="journal article" date="2018" name="Cell">
        <title>The Chara Genome: Secondary Complexity and Implications for Plant Terrestrialization.</title>
        <authorList>
            <person name="Nishiyama T."/>
            <person name="Sakayama H."/>
            <person name="Vries J.D."/>
            <person name="Buschmann H."/>
            <person name="Saint-Marcoux D."/>
            <person name="Ullrich K.K."/>
            <person name="Haas F.B."/>
            <person name="Vanderstraeten L."/>
            <person name="Becker D."/>
            <person name="Lang D."/>
            <person name="Vosolsobe S."/>
            <person name="Rombauts S."/>
            <person name="Wilhelmsson P.K.I."/>
            <person name="Janitza P."/>
            <person name="Kern R."/>
            <person name="Heyl A."/>
            <person name="Rumpler F."/>
            <person name="Villalobos L.I.A.C."/>
            <person name="Clay J.M."/>
            <person name="Skokan R."/>
            <person name="Toyoda A."/>
            <person name="Suzuki Y."/>
            <person name="Kagoshima H."/>
            <person name="Schijlen E."/>
            <person name="Tajeshwar N."/>
            <person name="Catarino B."/>
            <person name="Hetherington A.J."/>
            <person name="Saltykova A."/>
            <person name="Bonnot C."/>
            <person name="Breuninger H."/>
            <person name="Symeonidi A."/>
            <person name="Radhakrishnan G.V."/>
            <person name="Van Nieuwerburgh F."/>
            <person name="Deforce D."/>
            <person name="Chang C."/>
            <person name="Karol K.G."/>
            <person name="Hedrich R."/>
            <person name="Ulvskov P."/>
            <person name="Glockner G."/>
            <person name="Delwiche C.F."/>
            <person name="Petrasek J."/>
            <person name="Van de Peer Y."/>
            <person name="Friml J."/>
            <person name="Beilby M."/>
            <person name="Dolan L."/>
            <person name="Kohara Y."/>
            <person name="Sugano S."/>
            <person name="Fujiyama A."/>
            <person name="Delaux P.-M."/>
            <person name="Quint M."/>
            <person name="TheiBen G."/>
            <person name="Hagemann M."/>
            <person name="Harholt J."/>
            <person name="Dunand C."/>
            <person name="Zachgo S."/>
            <person name="Langdale J."/>
            <person name="Maumus F."/>
            <person name="Straeten D.V.D."/>
            <person name="Gould S.B."/>
            <person name="Rensing S.A."/>
        </authorList>
    </citation>
    <scope>NUCLEOTIDE SEQUENCE [LARGE SCALE GENOMIC DNA]</scope>
    <source>
        <strain evidence="4 5">S276</strain>
    </source>
</reference>
<accession>A0A388LQP1</accession>
<dbReference type="InterPro" id="IPR017904">
    <property type="entry name" value="ADF/Cofilin"/>
</dbReference>
<dbReference type="InterPro" id="IPR002108">
    <property type="entry name" value="ADF-H"/>
</dbReference>
<dbReference type="GO" id="GO:0030042">
    <property type="term" value="P:actin filament depolymerization"/>
    <property type="evidence" value="ECO:0007669"/>
    <property type="project" value="InterPro"/>
</dbReference>
<dbReference type="Gramene" id="GBG84579">
    <property type="protein sequence ID" value="GBG84579"/>
    <property type="gene ID" value="CBR_g38860"/>
</dbReference>
<comment type="caution">
    <text evidence="4">The sequence shown here is derived from an EMBL/GenBank/DDBJ whole genome shotgun (WGS) entry which is preliminary data.</text>
</comment>
<keyword evidence="5" id="KW-1185">Reference proteome</keyword>
<gene>
    <name evidence="4" type="ORF">CBR_g38860</name>
</gene>
<comment type="similarity">
    <text evidence="1">Belongs to the actin-binding proteins ADF family.</text>
</comment>
<evidence type="ECO:0000313" key="5">
    <source>
        <dbReference type="Proteomes" id="UP000265515"/>
    </source>
</evidence>
<dbReference type="GO" id="GO:0003779">
    <property type="term" value="F:actin binding"/>
    <property type="evidence" value="ECO:0007669"/>
    <property type="project" value="UniProtKB-KW"/>
</dbReference>
<feature type="domain" description="ADF-H" evidence="3">
    <location>
        <begin position="5"/>
        <end position="139"/>
    </location>
</feature>
<name>A0A388LQP1_CHABU</name>
<keyword evidence="2" id="KW-0009">Actin-binding</keyword>
<dbReference type="Gene3D" id="3.40.20.10">
    <property type="entry name" value="Severin"/>
    <property type="match status" value="1"/>
</dbReference>
<organism evidence="4 5">
    <name type="scientific">Chara braunii</name>
    <name type="common">Braun's stonewort</name>
    <dbReference type="NCBI Taxonomy" id="69332"/>
    <lineage>
        <taxon>Eukaryota</taxon>
        <taxon>Viridiplantae</taxon>
        <taxon>Streptophyta</taxon>
        <taxon>Charophyceae</taxon>
        <taxon>Charales</taxon>
        <taxon>Characeae</taxon>
        <taxon>Chara</taxon>
    </lineage>
</organism>
<evidence type="ECO:0000313" key="4">
    <source>
        <dbReference type="EMBL" id="GBG84579.1"/>
    </source>
</evidence>
<dbReference type="EMBL" id="BFEA01000481">
    <property type="protein sequence ID" value="GBG84579.1"/>
    <property type="molecule type" value="Genomic_DNA"/>
</dbReference>
<evidence type="ECO:0000259" key="3">
    <source>
        <dbReference type="PROSITE" id="PS51263"/>
    </source>
</evidence>
<dbReference type="InterPro" id="IPR029006">
    <property type="entry name" value="ADF-H/Gelsolin-like_dom_sf"/>
</dbReference>
<dbReference type="PROSITE" id="PS51263">
    <property type="entry name" value="ADF_H"/>
    <property type="match status" value="1"/>
</dbReference>
<dbReference type="SMART" id="SM00102">
    <property type="entry name" value="ADF"/>
    <property type="match status" value="1"/>
</dbReference>
<dbReference type="Proteomes" id="UP000265515">
    <property type="component" value="Unassembled WGS sequence"/>
</dbReference>
<protein>
    <recommendedName>
        <fullName evidence="3">ADF-H domain-containing protein</fullName>
    </recommendedName>
</protein>
<dbReference type="AlphaFoldDB" id="A0A388LQP1"/>
<dbReference type="GO" id="GO:0015629">
    <property type="term" value="C:actin cytoskeleton"/>
    <property type="evidence" value="ECO:0007669"/>
    <property type="project" value="InterPro"/>
</dbReference>